<comment type="caution">
    <text evidence="4">The sequence shown here is derived from an EMBL/GenBank/DDBJ whole genome shotgun (WGS) entry which is preliminary data.</text>
</comment>
<feature type="domain" description="DUF3857" evidence="3">
    <location>
        <begin position="34"/>
        <end position="195"/>
    </location>
</feature>
<feature type="compositionally biased region" description="Basic residues" evidence="1">
    <location>
        <begin position="639"/>
        <end position="648"/>
    </location>
</feature>
<name>A0ABU1AVL3_9BACT</name>
<gene>
    <name evidence="4" type="ORF">QEH52_11380</name>
</gene>
<evidence type="ECO:0000313" key="5">
    <source>
        <dbReference type="Proteomes" id="UP001225316"/>
    </source>
</evidence>
<protein>
    <submittedName>
        <fullName evidence="4">DUF3857 domain-containing protein</fullName>
    </submittedName>
</protein>
<keyword evidence="5" id="KW-1185">Reference proteome</keyword>
<proteinExistence type="predicted"/>
<dbReference type="SUPFAM" id="SSF54001">
    <property type="entry name" value="Cysteine proteinases"/>
    <property type="match status" value="1"/>
</dbReference>
<organism evidence="4 5">
    <name type="scientific">Thalassobacterium maritimum</name>
    <dbReference type="NCBI Taxonomy" id="3041265"/>
    <lineage>
        <taxon>Bacteria</taxon>
        <taxon>Pseudomonadati</taxon>
        <taxon>Verrucomicrobiota</taxon>
        <taxon>Opitutia</taxon>
        <taxon>Puniceicoccales</taxon>
        <taxon>Coraliomargaritaceae</taxon>
        <taxon>Thalassobacterium</taxon>
    </lineage>
</organism>
<dbReference type="InterPro" id="IPR002931">
    <property type="entry name" value="Transglutaminase-like"/>
</dbReference>
<sequence>MNESVRTTPRRDGEPITRLLLDIQHDTESHASCIRQQQRLENKQAVQELAQWRINFDPNSQKIKLHHIRVIRDGITREYSKPENVRIIQREEDLESYILHGQVTLLVVLEDIRVGDVIDSCYTLINQPQLLPDHFSSFQSPPDLIRTGEYKLSVRFPQQTAIQWKSALPENNPLITEEEGGYIRWQWRTHDIDPTEAEVHTPSWKLPTDWVHISDMQKWSELAVAAHSAWPEVSDFKLPDQLASKIDDPGNQKKTADTLIRYVQDEFRYLSVKTNLGGQIPNPPEKVIERGYGDCKDLCSLLTHLLGSQSIKARPILVNTTLGKSLPELLPCATLFDHVIVEYKIDGMAYWVDPTLTEQGGGATGRYIPSYYFGLPIQARPTHLVEQPHNRSVKDSYQLHDTILLDTAKNTSILRVTTTVSGRYADDFRLQFAQEGPEGFIKSTEERQSNRYQTESSVTPVKYHDNRELNEWQMIEVYNIDFFKSMSFDRQFLQLSLPRSIIMAALPTPDETERQAPFEIPNNLDITHIVEVHSKANGRQRRQLKTFELAGLEASVEGIFRSGAWTKTIQLKTSTDHIPADQVLSLRQLLLDLWQHSSWVITAPRGLVRLHRPEDFGQLTADKAKAKKRPQTTVVPKKQSARRARFRAQKLSTHPEEIKKSEQDTPKQKGRGKSKKESHSGKRNGFLKSILFWKK</sequence>
<reference evidence="4 5" key="1">
    <citation type="submission" date="2023-04" db="EMBL/GenBank/DDBJ databases">
        <title>A novel bacteria isolated from coastal sediment.</title>
        <authorList>
            <person name="Liu X.-J."/>
            <person name="Du Z.-J."/>
        </authorList>
    </citation>
    <scope>NUCLEOTIDE SEQUENCE [LARGE SCALE GENOMIC DNA]</scope>
    <source>
        <strain evidence="4 5">SDUM461003</strain>
    </source>
</reference>
<dbReference type="Pfam" id="PF12969">
    <property type="entry name" value="DUF3857"/>
    <property type="match status" value="1"/>
</dbReference>
<feature type="region of interest" description="Disordered" evidence="1">
    <location>
        <begin position="621"/>
        <end position="695"/>
    </location>
</feature>
<evidence type="ECO:0000256" key="1">
    <source>
        <dbReference type="SAM" id="MobiDB-lite"/>
    </source>
</evidence>
<feature type="compositionally biased region" description="Basic and acidic residues" evidence="1">
    <location>
        <begin position="653"/>
        <end position="667"/>
    </location>
</feature>
<feature type="domain" description="Transglutaminase-like" evidence="2">
    <location>
        <begin position="241"/>
        <end position="349"/>
    </location>
</feature>
<evidence type="ECO:0000313" key="4">
    <source>
        <dbReference type="EMBL" id="MDQ8208113.1"/>
    </source>
</evidence>
<dbReference type="Proteomes" id="UP001225316">
    <property type="component" value="Unassembled WGS sequence"/>
</dbReference>
<dbReference type="Gene3D" id="3.10.620.30">
    <property type="match status" value="1"/>
</dbReference>
<dbReference type="Gene3D" id="2.60.40.3140">
    <property type="match status" value="1"/>
</dbReference>
<evidence type="ECO:0000259" key="3">
    <source>
        <dbReference type="Pfam" id="PF12969"/>
    </source>
</evidence>
<accession>A0ABU1AVL3</accession>
<dbReference type="EMBL" id="JARXHW010000024">
    <property type="protein sequence ID" value="MDQ8208113.1"/>
    <property type="molecule type" value="Genomic_DNA"/>
</dbReference>
<dbReference type="InterPro" id="IPR024618">
    <property type="entry name" value="DUF3857"/>
</dbReference>
<evidence type="ECO:0000259" key="2">
    <source>
        <dbReference type="Pfam" id="PF01841"/>
    </source>
</evidence>
<dbReference type="Pfam" id="PF01841">
    <property type="entry name" value="Transglut_core"/>
    <property type="match status" value="1"/>
</dbReference>
<dbReference type="InterPro" id="IPR038765">
    <property type="entry name" value="Papain-like_cys_pep_sf"/>
</dbReference>